<dbReference type="AlphaFoldDB" id="A0A815L0C1"/>
<protein>
    <recommendedName>
        <fullName evidence="1">F-box domain-containing protein</fullName>
    </recommendedName>
</protein>
<dbReference type="EMBL" id="CAJNOU010003672">
    <property type="protein sequence ID" value="CAF1403309.1"/>
    <property type="molecule type" value="Genomic_DNA"/>
</dbReference>
<reference evidence="2" key="1">
    <citation type="submission" date="2021-02" db="EMBL/GenBank/DDBJ databases">
        <authorList>
            <person name="Nowell W R."/>
        </authorList>
    </citation>
    <scope>NUCLEOTIDE SEQUENCE</scope>
</reference>
<sequence>MNRYDTQFLDLPDEILLIILKKLNNIDVLYSFLNVNNQRLNIIAQEKIFTNILNFTSIDNISSNDCLKLDRFCTADLIKRILLATNYPNLTKLKIFNFKEEIVLYYFTNESPLRYIFQQQITDLILVNSDKHNMIESIPNYTRNVYAYILSFCKNLKHLSVIETSYPRLLLCDLPSTTFFSSILTYLCINVTTFDDCLYLLDGRLHQLTTLIVELYSIHSSTISHNMDNLPNLKYFSLKSYRLTVSYDYTILQLLRRMSCLEKLTLYLRIDDRNRFIDDTHLENEILVYMPWLHSFTFYICTYMNVVDLQHNISNKDIQQTFTNIKQQSVASSLHYIYGDKIVYSILSIPFQFDYLEDIGNIFPNIKCSYVTYLFIQDVVPFDHQFFIRISQNFPLIMNLRIMNIYSQSSLNLNMFATENNQLYATAVYPRLISLDIFCAHHDYVEEFLNEKKTYVPCLTQLRVVYNDLRIVTKNFTREETRRNCANIKRLILITQLAHTKDFYLYFPLL</sequence>
<evidence type="ECO:0000313" key="3">
    <source>
        <dbReference type="Proteomes" id="UP000663889"/>
    </source>
</evidence>
<evidence type="ECO:0000259" key="1">
    <source>
        <dbReference type="PROSITE" id="PS50181"/>
    </source>
</evidence>
<dbReference type="Proteomes" id="UP000663889">
    <property type="component" value="Unassembled WGS sequence"/>
</dbReference>
<dbReference type="InterPro" id="IPR001810">
    <property type="entry name" value="F-box_dom"/>
</dbReference>
<name>A0A815L0C1_9BILA</name>
<evidence type="ECO:0000313" key="2">
    <source>
        <dbReference type="EMBL" id="CAF1403309.1"/>
    </source>
</evidence>
<feature type="domain" description="F-box" evidence="1">
    <location>
        <begin position="5"/>
        <end position="52"/>
    </location>
</feature>
<proteinExistence type="predicted"/>
<comment type="caution">
    <text evidence="2">The sequence shown here is derived from an EMBL/GenBank/DDBJ whole genome shotgun (WGS) entry which is preliminary data.</text>
</comment>
<dbReference type="PROSITE" id="PS50181">
    <property type="entry name" value="FBOX"/>
    <property type="match status" value="1"/>
</dbReference>
<accession>A0A815L0C1</accession>
<gene>
    <name evidence="2" type="ORF">SEV965_LOCUS31551</name>
</gene>
<organism evidence="2 3">
    <name type="scientific">Rotaria sordida</name>
    <dbReference type="NCBI Taxonomy" id="392033"/>
    <lineage>
        <taxon>Eukaryota</taxon>
        <taxon>Metazoa</taxon>
        <taxon>Spiralia</taxon>
        <taxon>Gnathifera</taxon>
        <taxon>Rotifera</taxon>
        <taxon>Eurotatoria</taxon>
        <taxon>Bdelloidea</taxon>
        <taxon>Philodinida</taxon>
        <taxon>Philodinidae</taxon>
        <taxon>Rotaria</taxon>
    </lineage>
</organism>